<reference evidence="2 3" key="1">
    <citation type="submission" date="2022-11" db="EMBL/GenBank/DDBJ databases">
        <title>Whole genome sequence of Eschrichtius robustus ER-17-0199.</title>
        <authorList>
            <person name="Bruniche-Olsen A."/>
            <person name="Black A.N."/>
            <person name="Fields C.J."/>
            <person name="Walden K."/>
            <person name="Dewoody J.A."/>
        </authorList>
    </citation>
    <scope>NUCLEOTIDE SEQUENCE [LARGE SCALE GENOMIC DNA]</scope>
    <source>
        <strain evidence="2">ER-17-0199</strain>
        <tissue evidence="2">Blubber</tissue>
    </source>
</reference>
<gene>
    <name evidence="2" type="ORF">J1605_014777</name>
</gene>
<sequence length="86" mass="9143">MPPPADGAGDPGARSSSARPCLLSQPSRSGLDNHGAGRKLRLCCVRCVATAAACAFRDLPNPRRRPELLALGSLSPPPERVRMRVR</sequence>
<feature type="region of interest" description="Disordered" evidence="1">
    <location>
        <begin position="67"/>
        <end position="86"/>
    </location>
</feature>
<proteinExistence type="predicted"/>
<name>A0AB34GG96_ESCRO</name>
<dbReference type="Proteomes" id="UP001159641">
    <property type="component" value="Unassembled WGS sequence"/>
</dbReference>
<evidence type="ECO:0000313" key="3">
    <source>
        <dbReference type="Proteomes" id="UP001159641"/>
    </source>
</evidence>
<feature type="region of interest" description="Disordered" evidence="1">
    <location>
        <begin position="1"/>
        <end position="35"/>
    </location>
</feature>
<comment type="caution">
    <text evidence="2">The sequence shown here is derived from an EMBL/GenBank/DDBJ whole genome shotgun (WGS) entry which is preliminary data.</text>
</comment>
<keyword evidence="3" id="KW-1185">Reference proteome</keyword>
<protein>
    <submittedName>
        <fullName evidence="2">Uncharacterized protein</fullName>
    </submittedName>
</protein>
<organism evidence="2 3">
    <name type="scientific">Eschrichtius robustus</name>
    <name type="common">California gray whale</name>
    <name type="synonym">Eschrichtius gibbosus</name>
    <dbReference type="NCBI Taxonomy" id="9764"/>
    <lineage>
        <taxon>Eukaryota</taxon>
        <taxon>Metazoa</taxon>
        <taxon>Chordata</taxon>
        <taxon>Craniata</taxon>
        <taxon>Vertebrata</taxon>
        <taxon>Euteleostomi</taxon>
        <taxon>Mammalia</taxon>
        <taxon>Eutheria</taxon>
        <taxon>Laurasiatheria</taxon>
        <taxon>Artiodactyla</taxon>
        <taxon>Whippomorpha</taxon>
        <taxon>Cetacea</taxon>
        <taxon>Mysticeti</taxon>
        <taxon>Eschrichtiidae</taxon>
        <taxon>Eschrichtius</taxon>
    </lineage>
</organism>
<feature type="compositionally biased region" description="Low complexity" evidence="1">
    <location>
        <begin position="1"/>
        <end position="19"/>
    </location>
</feature>
<dbReference type="EMBL" id="JAIQCJ010002315">
    <property type="protein sequence ID" value="KAJ8777394.1"/>
    <property type="molecule type" value="Genomic_DNA"/>
</dbReference>
<dbReference type="AlphaFoldDB" id="A0AB34GG96"/>
<evidence type="ECO:0000313" key="2">
    <source>
        <dbReference type="EMBL" id="KAJ8777394.1"/>
    </source>
</evidence>
<evidence type="ECO:0000256" key="1">
    <source>
        <dbReference type="SAM" id="MobiDB-lite"/>
    </source>
</evidence>
<accession>A0AB34GG96</accession>